<feature type="transmembrane region" description="Helical" evidence="6">
    <location>
        <begin position="19"/>
        <end position="42"/>
    </location>
</feature>
<keyword evidence="9" id="KW-1185">Reference proteome</keyword>
<dbReference type="InterPro" id="IPR013525">
    <property type="entry name" value="ABC2_TM"/>
</dbReference>
<dbReference type="Pfam" id="PF01061">
    <property type="entry name" value="ABC2_membrane"/>
    <property type="match status" value="1"/>
</dbReference>
<sequence>MASATYAVFERYMVLYKRLWRASLFSSFALPLLFLASIGLGVGQYVGELGGVSYAQWIVPGVLASTAFQMALGESTYPVLGSFKWDRSAHAMYATRVSIWDMLRGWLLYLVVRVQIAVAVFLLVVWPFGGLASPWALVTPLVAAVLTVAVAAPVTAFAASIEHDSYFALLFRFVMIPATLFSGVFFPVEQLGWLRVLAYVSPLWHAVVLCRWATLGEVTPWPAWAHVAVLGAFVVGGLWWARVAFARRLRD</sequence>
<dbReference type="EMBL" id="JACDUR010000002">
    <property type="protein sequence ID" value="MBA2891158.1"/>
    <property type="molecule type" value="Genomic_DNA"/>
</dbReference>
<dbReference type="Proteomes" id="UP000530928">
    <property type="component" value="Unassembled WGS sequence"/>
</dbReference>
<comment type="subcellular location">
    <subcellularLocation>
        <location evidence="1">Membrane</location>
        <topology evidence="1">Multi-pass membrane protein</topology>
    </subcellularLocation>
</comment>
<evidence type="ECO:0000256" key="1">
    <source>
        <dbReference type="ARBA" id="ARBA00004141"/>
    </source>
</evidence>
<organism evidence="8 9">
    <name type="scientific">Nonomuraea soli</name>
    <dbReference type="NCBI Taxonomy" id="1032476"/>
    <lineage>
        <taxon>Bacteria</taxon>
        <taxon>Bacillati</taxon>
        <taxon>Actinomycetota</taxon>
        <taxon>Actinomycetes</taxon>
        <taxon>Streptosporangiales</taxon>
        <taxon>Streptosporangiaceae</taxon>
        <taxon>Nonomuraea</taxon>
    </lineage>
</organism>
<evidence type="ECO:0000313" key="9">
    <source>
        <dbReference type="Proteomes" id="UP000530928"/>
    </source>
</evidence>
<proteinExistence type="predicted"/>
<keyword evidence="4 6" id="KW-0472">Membrane</keyword>
<evidence type="ECO:0000256" key="6">
    <source>
        <dbReference type="SAM" id="Phobius"/>
    </source>
</evidence>
<dbReference type="InterPro" id="IPR051784">
    <property type="entry name" value="Nod_factor_ABC_transporter"/>
</dbReference>
<protein>
    <submittedName>
        <fullName evidence="8">Lipooligosaccharide transport system permease protein</fullName>
    </submittedName>
</protein>
<name>A0A7W0HPS2_9ACTN</name>
<keyword evidence="3 6" id="KW-1133">Transmembrane helix</keyword>
<evidence type="ECO:0000256" key="2">
    <source>
        <dbReference type="ARBA" id="ARBA00022692"/>
    </source>
</evidence>
<feature type="transmembrane region" description="Helical" evidence="6">
    <location>
        <begin position="106"/>
        <end position="129"/>
    </location>
</feature>
<dbReference type="PANTHER" id="PTHR43229:SF2">
    <property type="entry name" value="NODULATION PROTEIN J"/>
    <property type="match status" value="1"/>
</dbReference>
<feature type="transmembrane region" description="Helical" evidence="6">
    <location>
        <begin position="54"/>
        <end position="72"/>
    </location>
</feature>
<reference evidence="8 9" key="1">
    <citation type="submission" date="2020-07" db="EMBL/GenBank/DDBJ databases">
        <title>Genomic Encyclopedia of Type Strains, Phase IV (KMG-IV): sequencing the most valuable type-strain genomes for metagenomic binning, comparative biology and taxonomic classification.</title>
        <authorList>
            <person name="Goeker M."/>
        </authorList>
    </citation>
    <scope>NUCLEOTIDE SEQUENCE [LARGE SCALE GENOMIC DNA]</scope>
    <source>
        <strain evidence="8 9">DSM 45533</strain>
    </source>
</reference>
<keyword evidence="2 6" id="KW-0812">Transmembrane</keyword>
<comment type="caution">
    <text evidence="8">The sequence shown here is derived from an EMBL/GenBank/DDBJ whole genome shotgun (WGS) entry which is preliminary data.</text>
</comment>
<evidence type="ECO:0000313" key="8">
    <source>
        <dbReference type="EMBL" id="MBA2891158.1"/>
    </source>
</evidence>
<accession>A0A7W0HPS2</accession>
<feature type="transmembrane region" description="Helical" evidence="6">
    <location>
        <begin position="221"/>
        <end position="241"/>
    </location>
</feature>
<keyword evidence="5" id="KW-0046">Antibiotic resistance</keyword>
<feature type="domain" description="ABC-2 type transporter transmembrane" evidence="7">
    <location>
        <begin position="5"/>
        <end position="212"/>
    </location>
</feature>
<dbReference type="PANTHER" id="PTHR43229">
    <property type="entry name" value="NODULATION PROTEIN J"/>
    <property type="match status" value="1"/>
</dbReference>
<dbReference type="GO" id="GO:0140359">
    <property type="term" value="F:ABC-type transporter activity"/>
    <property type="evidence" value="ECO:0007669"/>
    <property type="project" value="InterPro"/>
</dbReference>
<evidence type="ECO:0000256" key="5">
    <source>
        <dbReference type="ARBA" id="ARBA00023251"/>
    </source>
</evidence>
<dbReference type="InterPro" id="IPR000412">
    <property type="entry name" value="ABC_2_transport"/>
</dbReference>
<dbReference type="GO" id="GO:0043190">
    <property type="term" value="C:ATP-binding cassette (ABC) transporter complex"/>
    <property type="evidence" value="ECO:0007669"/>
    <property type="project" value="InterPro"/>
</dbReference>
<dbReference type="RefSeq" id="WP_181609906.1">
    <property type="nucleotide sequence ID" value="NZ_BAABAM010000012.1"/>
</dbReference>
<evidence type="ECO:0000256" key="4">
    <source>
        <dbReference type="ARBA" id="ARBA00023136"/>
    </source>
</evidence>
<evidence type="ECO:0000259" key="7">
    <source>
        <dbReference type="Pfam" id="PF01061"/>
    </source>
</evidence>
<dbReference type="GO" id="GO:0046677">
    <property type="term" value="P:response to antibiotic"/>
    <property type="evidence" value="ECO:0007669"/>
    <property type="project" value="UniProtKB-KW"/>
</dbReference>
<dbReference type="PIRSF" id="PIRSF006648">
    <property type="entry name" value="DrrB"/>
    <property type="match status" value="1"/>
</dbReference>
<dbReference type="PRINTS" id="PR00164">
    <property type="entry name" value="ABC2TRNSPORT"/>
</dbReference>
<evidence type="ECO:0000256" key="3">
    <source>
        <dbReference type="ARBA" id="ARBA00022989"/>
    </source>
</evidence>
<dbReference type="AlphaFoldDB" id="A0A7W0HPS2"/>
<feature type="transmembrane region" description="Helical" evidence="6">
    <location>
        <begin position="135"/>
        <end position="159"/>
    </location>
</feature>
<feature type="transmembrane region" description="Helical" evidence="6">
    <location>
        <begin position="166"/>
        <end position="186"/>
    </location>
</feature>
<gene>
    <name evidence="8" type="ORF">HNR30_002499</name>
</gene>